<organism evidence="2 3">
    <name type="scientific">Batillaria attramentaria</name>
    <dbReference type="NCBI Taxonomy" id="370345"/>
    <lineage>
        <taxon>Eukaryota</taxon>
        <taxon>Metazoa</taxon>
        <taxon>Spiralia</taxon>
        <taxon>Lophotrochozoa</taxon>
        <taxon>Mollusca</taxon>
        <taxon>Gastropoda</taxon>
        <taxon>Caenogastropoda</taxon>
        <taxon>Sorbeoconcha</taxon>
        <taxon>Cerithioidea</taxon>
        <taxon>Batillariidae</taxon>
        <taxon>Batillaria</taxon>
    </lineage>
</organism>
<name>A0ABD0J0M4_9CAEN</name>
<dbReference type="InterPro" id="IPR037221">
    <property type="entry name" value="H-type_lectin_dom_sf"/>
</dbReference>
<evidence type="ECO:0000313" key="3">
    <source>
        <dbReference type="Proteomes" id="UP001519460"/>
    </source>
</evidence>
<dbReference type="EMBL" id="JACVVK020000789">
    <property type="protein sequence ID" value="KAK7445802.1"/>
    <property type="molecule type" value="Genomic_DNA"/>
</dbReference>
<feature type="non-terminal residue" evidence="2">
    <location>
        <position position="87"/>
    </location>
</feature>
<evidence type="ECO:0000259" key="1">
    <source>
        <dbReference type="Pfam" id="PF09458"/>
    </source>
</evidence>
<dbReference type="InterPro" id="IPR019019">
    <property type="entry name" value="H-type_lectin_domain"/>
</dbReference>
<dbReference type="Gene3D" id="2.60.40.2080">
    <property type="match status" value="1"/>
</dbReference>
<dbReference type="SUPFAM" id="SSF141086">
    <property type="entry name" value="Agglutinin HPA-like"/>
    <property type="match status" value="1"/>
</dbReference>
<sequence>YLKLERRSDDPSPLQAVVDQLTQRLSALEASDTGLSGYLDFSPLDEPTHSNQRIESHHVTFSHPFRTVPVVMLGITYLDARTQSSVR</sequence>
<protein>
    <recommendedName>
        <fullName evidence="1">H-type lectin domain-containing protein</fullName>
    </recommendedName>
</protein>
<feature type="non-terminal residue" evidence="2">
    <location>
        <position position="1"/>
    </location>
</feature>
<gene>
    <name evidence="2" type="ORF">BaRGS_00040317</name>
</gene>
<keyword evidence="3" id="KW-1185">Reference proteome</keyword>
<reference evidence="2 3" key="1">
    <citation type="journal article" date="2023" name="Sci. Data">
        <title>Genome assembly of the Korean intertidal mud-creeper Batillaria attramentaria.</title>
        <authorList>
            <person name="Patra A.K."/>
            <person name="Ho P.T."/>
            <person name="Jun S."/>
            <person name="Lee S.J."/>
            <person name="Kim Y."/>
            <person name="Won Y.J."/>
        </authorList>
    </citation>
    <scope>NUCLEOTIDE SEQUENCE [LARGE SCALE GENOMIC DNA]</scope>
    <source>
        <strain evidence="2">Wonlab-2016</strain>
    </source>
</reference>
<feature type="domain" description="H-type lectin" evidence="1">
    <location>
        <begin position="57"/>
        <end position="86"/>
    </location>
</feature>
<comment type="caution">
    <text evidence="2">The sequence shown here is derived from an EMBL/GenBank/DDBJ whole genome shotgun (WGS) entry which is preliminary data.</text>
</comment>
<dbReference type="Proteomes" id="UP001519460">
    <property type="component" value="Unassembled WGS sequence"/>
</dbReference>
<dbReference type="Pfam" id="PF09458">
    <property type="entry name" value="H_lectin"/>
    <property type="match status" value="1"/>
</dbReference>
<accession>A0ABD0J0M4</accession>
<dbReference type="AlphaFoldDB" id="A0ABD0J0M4"/>
<proteinExistence type="predicted"/>
<evidence type="ECO:0000313" key="2">
    <source>
        <dbReference type="EMBL" id="KAK7445802.1"/>
    </source>
</evidence>